<evidence type="ECO:0000313" key="5">
    <source>
        <dbReference type="Proteomes" id="UP001141552"/>
    </source>
</evidence>
<dbReference type="SUPFAM" id="SSF52540">
    <property type="entry name" value="P-loop containing nucleoside triphosphate hydrolases"/>
    <property type="match status" value="1"/>
</dbReference>
<dbReference type="Pfam" id="PF01582">
    <property type="entry name" value="TIR"/>
    <property type="match status" value="1"/>
</dbReference>
<keyword evidence="2" id="KW-0732">Signal</keyword>
<dbReference type="InterPro" id="IPR002182">
    <property type="entry name" value="NB-ARC"/>
</dbReference>
<dbReference type="GO" id="GO:0007165">
    <property type="term" value="P:signal transduction"/>
    <property type="evidence" value="ECO:0007669"/>
    <property type="project" value="InterPro"/>
</dbReference>
<dbReference type="FunFam" id="3.40.50.10140:FF:000007">
    <property type="entry name" value="Disease resistance protein (TIR-NBS-LRR class)"/>
    <property type="match status" value="1"/>
</dbReference>
<name>A0A9Q0J4K9_9ROSI</name>
<dbReference type="Pfam" id="PF00931">
    <property type="entry name" value="NB-ARC"/>
    <property type="match status" value="1"/>
</dbReference>
<dbReference type="InterPro" id="IPR044974">
    <property type="entry name" value="Disease_R_plants"/>
</dbReference>
<organism evidence="4 5">
    <name type="scientific">Turnera subulata</name>
    <dbReference type="NCBI Taxonomy" id="218843"/>
    <lineage>
        <taxon>Eukaryota</taxon>
        <taxon>Viridiplantae</taxon>
        <taxon>Streptophyta</taxon>
        <taxon>Embryophyta</taxon>
        <taxon>Tracheophyta</taxon>
        <taxon>Spermatophyta</taxon>
        <taxon>Magnoliopsida</taxon>
        <taxon>eudicotyledons</taxon>
        <taxon>Gunneridae</taxon>
        <taxon>Pentapetalae</taxon>
        <taxon>rosids</taxon>
        <taxon>fabids</taxon>
        <taxon>Malpighiales</taxon>
        <taxon>Passifloraceae</taxon>
        <taxon>Turnera</taxon>
    </lineage>
</organism>
<gene>
    <name evidence="4" type="ORF">Tsubulata_007172</name>
</gene>
<dbReference type="PANTHER" id="PTHR11017">
    <property type="entry name" value="LEUCINE-RICH REPEAT-CONTAINING PROTEIN"/>
    <property type="match status" value="1"/>
</dbReference>
<accession>A0A9Q0J4K9</accession>
<sequence length="439" mass="49844">MTYFPQLWLLLLLYCCCYRSPKSSVTMAAASSSSSTVIKYDAFLNFRGCDTRCGFSTILKEALCHKGIGVFLDEEGLRRGDDISPALLQRIQESNISVVIFSKSYADSPWCVDELVKIHECMQTPKHAVLPNFYAADPTDVQELLGDFEEAFNKLQGKFELEKAERWKDALSQISNLKGWDSHNFSCEAELIKVIVNEILEKLKLTSPSSYDSTAQLVGMDARLGEVLSKITNVGSPSTHTVGICGMGGIGKTTLAEIIFNEISGQFDGCCFFLNVVEQSQKSGLVYVRNQVLSRVLENPEEKEIGTLNVLPIHVRRMLQRRKVLIVLDDAHEIEQSVCIIGKKDDHVFGPGSRIIVTCRDRHLLEYQCHQVYIVKKLKSEDSHRLFKLHAFGRNHHAIMGEWDKLIKEVVKYAGFDKFVYLYKKLLFCRELKQWKVCH</sequence>
<feature type="chain" id="PRO_5040220354" description="TIR domain-containing protein" evidence="2">
    <location>
        <begin position="24"/>
        <end position="439"/>
    </location>
</feature>
<dbReference type="EMBL" id="JAKUCV010006256">
    <property type="protein sequence ID" value="KAJ4828119.1"/>
    <property type="molecule type" value="Genomic_DNA"/>
</dbReference>
<dbReference type="InterPro" id="IPR000157">
    <property type="entry name" value="TIR_dom"/>
</dbReference>
<keyword evidence="1" id="KW-0520">NAD</keyword>
<protein>
    <recommendedName>
        <fullName evidence="3">TIR domain-containing protein</fullName>
    </recommendedName>
</protein>
<dbReference type="InterPro" id="IPR035897">
    <property type="entry name" value="Toll_tir_struct_dom_sf"/>
</dbReference>
<dbReference type="PANTHER" id="PTHR11017:SF573">
    <property type="entry name" value="ADP-RIBOSYL CYCLASE_CYCLIC ADP-RIBOSE HYDROLASE"/>
    <property type="match status" value="1"/>
</dbReference>
<feature type="signal peptide" evidence="2">
    <location>
        <begin position="1"/>
        <end position="23"/>
    </location>
</feature>
<reference evidence="4" key="1">
    <citation type="submission" date="2022-02" db="EMBL/GenBank/DDBJ databases">
        <authorList>
            <person name="Henning P.M."/>
            <person name="McCubbin A.G."/>
            <person name="Shore J.S."/>
        </authorList>
    </citation>
    <scope>NUCLEOTIDE SEQUENCE</scope>
    <source>
        <strain evidence="4">F60SS</strain>
        <tissue evidence="4">Leaves</tissue>
    </source>
</reference>
<proteinExistence type="predicted"/>
<dbReference type="AlphaFoldDB" id="A0A9Q0J4K9"/>
<dbReference type="PRINTS" id="PR00364">
    <property type="entry name" value="DISEASERSIST"/>
</dbReference>
<keyword evidence="5" id="KW-1185">Reference proteome</keyword>
<comment type="caution">
    <text evidence="4">The sequence shown here is derived from an EMBL/GenBank/DDBJ whole genome shotgun (WGS) entry which is preliminary data.</text>
</comment>
<dbReference type="SUPFAM" id="SSF52200">
    <property type="entry name" value="Toll/Interleukin receptor TIR domain"/>
    <property type="match status" value="1"/>
</dbReference>
<evidence type="ECO:0000313" key="4">
    <source>
        <dbReference type="EMBL" id="KAJ4828119.1"/>
    </source>
</evidence>
<dbReference type="Gene3D" id="3.40.50.300">
    <property type="entry name" value="P-loop containing nucleotide triphosphate hydrolases"/>
    <property type="match status" value="1"/>
</dbReference>
<dbReference type="GO" id="GO:0043531">
    <property type="term" value="F:ADP binding"/>
    <property type="evidence" value="ECO:0007669"/>
    <property type="project" value="InterPro"/>
</dbReference>
<evidence type="ECO:0000259" key="3">
    <source>
        <dbReference type="PROSITE" id="PS50104"/>
    </source>
</evidence>
<dbReference type="Gene3D" id="3.40.50.10140">
    <property type="entry name" value="Toll/interleukin-1 receptor homology (TIR) domain"/>
    <property type="match status" value="1"/>
</dbReference>
<dbReference type="PROSITE" id="PS50104">
    <property type="entry name" value="TIR"/>
    <property type="match status" value="1"/>
</dbReference>
<dbReference type="GO" id="GO:0006952">
    <property type="term" value="P:defense response"/>
    <property type="evidence" value="ECO:0007669"/>
    <property type="project" value="InterPro"/>
</dbReference>
<dbReference type="SMART" id="SM00255">
    <property type="entry name" value="TIR"/>
    <property type="match status" value="1"/>
</dbReference>
<dbReference type="Proteomes" id="UP001141552">
    <property type="component" value="Unassembled WGS sequence"/>
</dbReference>
<dbReference type="OrthoDB" id="852092at2759"/>
<dbReference type="InterPro" id="IPR027417">
    <property type="entry name" value="P-loop_NTPase"/>
</dbReference>
<evidence type="ECO:0000256" key="2">
    <source>
        <dbReference type="SAM" id="SignalP"/>
    </source>
</evidence>
<reference evidence="4" key="2">
    <citation type="journal article" date="2023" name="Plants (Basel)">
        <title>Annotation of the Turnera subulata (Passifloraceae) Draft Genome Reveals the S-Locus Evolved after the Divergence of Turneroideae from Passifloroideae in a Stepwise Manner.</title>
        <authorList>
            <person name="Henning P.M."/>
            <person name="Roalson E.H."/>
            <person name="Mir W."/>
            <person name="McCubbin A.G."/>
            <person name="Shore J.S."/>
        </authorList>
    </citation>
    <scope>NUCLEOTIDE SEQUENCE</scope>
    <source>
        <strain evidence="4">F60SS</strain>
    </source>
</reference>
<feature type="domain" description="TIR" evidence="3">
    <location>
        <begin position="38"/>
        <end position="203"/>
    </location>
</feature>
<evidence type="ECO:0000256" key="1">
    <source>
        <dbReference type="ARBA" id="ARBA00023027"/>
    </source>
</evidence>